<dbReference type="CDD" id="cd11404">
    <property type="entry name" value="bHLHzip_Mlx_like"/>
    <property type="match status" value="1"/>
</dbReference>
<evidence type="ECO:0000313" key="9">
    <source>
        <dbReference type="Proteomes" id="UP000799777"/>
    </source>
</evidence>
<evidence type="ECO:0000256" key="5">
    <source>
        <dbReference type="ARBA" id="ARBA00023242"/>
    </source>
</evidence>
<dbReference type="InterPro" id="IPR011598">
    <property type="entry name" value="bHLH_dom"/>
</dbReference>
<feature type="compositionally biased region" description="Polar residues" evidence="6">
    <location>
        <begin position="232"/>
        <end position="243"/>
    </location>
</feature>
<proteinExistence type="predicted"/>
<organism evidence="8 9">
    <name type="scientific">Setomelanomma holmii</name>
    <dbReference type="NCBI Taxonomy" id="210430"/>
    <lineage>
        <taxon>Eukaryota</taxon>
        <taxon>Fungi</taxon>
        <taxon>Dikarya</taxon>
        <taxon>Ascomycota</taxon>
        <taxon>Pezizomycotina</taxon>
        <taxon>Dothideomycetes</taxon>
        <taxon>Pleosporomycetidae</taxon>
        <taxon>Pleosporales</taxon>
        <taxon>Pleosporineae</taxon>
        <taxon>Phaeosphaeriaceae</taxon>
        <taxon>Setomelanomma</taxon>
    </lineage>
</organism>
<comment type="subcellular location">
    <subcellularLocation>
        <location evidence="1">Nucleus</location>
    </subcellularLocation>
</comment>
<feature type="compositionally biased region" description="Basic and acidic residues" evidence="6">
    <location>
        <begin position="256"/>
        <end position="266"/>
    </location>
</feature>
<keyword evidence="3" id="KW-0238">DNA-binding</keyword>
<feature type="region of interest" description="Disordered" evidence="6">
    <location>
        <begin position="232"/>
        <end position="378"/>
    </location>
</feature>
<dbReference type="GO" id="GO:0005634">
    <property type="term" value="C:nucleus"/>
    <property type="evidence" value="ECO:0007669"/>
    <property type="project" value="UniProtKB-SubCell"/>
</dbReference>
<feature type="compositionally biased region" description="Polar residues" evidence="6">
    <location>
        <begin position="270"/>
        <end position="283"/>
    </location>
</feature>
<feature type="compositionally biased region" description="Polar residues" evidence="6">
    <location>
        <begin position="133"/>
        <end position="143"/>
    </location>
</feature>
<feature type="region of interest" description="Disordered" evidence="6">
    <location>
        <begin position="133"/>
        <end position="164"/>
    </location>
</feature>
<reference evidence="8" key="1">
    <citation type="journal article" date="2020" name="Stud. Mycol.">
        <title>101 Dothideomycetes genomes: a test case for predicting lifestyles and emergence of pathogens.</title>
        <authorList>
            <person name="Haridas S."/>
            <person name="Albert R."/>
            <person name="Binder M."/>
            <person name="Bloem J."/>
            <person name="Labutti K."/>
            <person name="Salamov A."/>
            <person name="Andreopoulos B."/>
            <person name="Baker S."/>
            <person name="Barry K."/>
            <person name="Bills G."/>
            <person name="Bluhm B."/>
            <person name="Cannon C."/>
            <person name="Castanera R."/>
            <person name="Culley D."/>
            <person name="Daum C."/>
            <person name="Ezra D."/>
            <person name="Gonzalez J."/>
            <person name="Henrissat B."/>
            <person name="Kuo A."/>
            <person name="Liang C."/>
            <person name="Lipzen A."/>
            <person name="Lutzoni F."/>
            <person name="Magnuson J."/>
            <person name="Mondo S."/>
            <person name="Nolan M."/>
            <person name="Ohm R."/>
            <person name="Pangilinan J."/>
            <person name="Park H.-J."/>
            <person name="Ramirez L."/>
            <person name="Alfaro M."/>
            <person name="Sun H."/>
            <person name="Tritt A."/>
            <person name="Yoshinaga Y."/>
            <person name="Zwiers L.-H."/>
            <person name="Turgeon B."/>
            <person name="Goodwin S."/>
            <person name="Spatafora J."/>
            <person name="Crous P."/>
            <person name="Grigoriev I."/>
        </authorList>
    </citation>
    <scope>NUCLEOTIDE SEQUENCE</scope>
    <source>
        <strain evidence="8">CBS 110217</strain>
    </source>
</reference>
<dbReference type="AlphaFoldDB" id="A0A9P4LKF0"/>
<evidence type="ECO:0000256" key="2">
    <source>
        <dbReference type="ARBA" id="ARBA00023015"/>
    </source>
</evidence>
<dbReference type="PROSITE" id="PS50888">
    <property type="entry name" value="BHLH"/>
    <property type="match status" value="1"/>
</dbReference>
<evidence type="ECO:0000256" key="4">
    <source>
        <dbReference type="ARBA" id="ARBA00023163"/>
    </source>
</evidence>
<feature type="compositionally biased region" description="Basic and acidic residues" evidence="6">
    <location>
        <begin position="360"/>
        <end position="378"/>
    </location>
</feature>
<dbReference type="SUPFAM" id="SSF47459">
    <property type="entry name" value="HLH, helix-loop-helix DNA-binding domain"/>
    <property type="match status" value="1"/>
</dbReference>
<feature type="domain" description="BHLH" evidence="7">
    <location>
        <begin position="369"/>
        <end position="420"/>
    </location>
</feature>
<dbReference type="PANTHER" id="PTHR15741">
    <property type="entry name" value="BASIC HELIX-LOOP-HELIX ZIP TRANSCRIPTION FACTOR"/>
    <property type="match status" value="1"/>
</dbReference>
<dbReference type="GO" id="GO:0000978">
    <property type="term" value="F:RNA polymerase II cis-regulatory region sequence-specific DNA binding"/>
    <property type="evidence" value="ECO:0007669"/>
    <property type="project" value="TreeGrafter"/>
</dbReference>
<evidence type="ECO:0000256" key="6">
    <source>
        <dbReference type="SAM" id="MobiDB-lite"/>
    </source>
</evidence>
<dbReference type="Proteomes" id="UP000799777">
    <property type="component" value="Unassembled WGS sequence"/>
</dbReference>
<accession>A0A9P4LKF0</accession>
<keyword evidence="2" id="KW-0805">Transcription regulation</keyword>
<dbReference type="SMART" id="SM00353">
    <property type="entry name" value="HLH"/>
    <property type="match status" value="1"/>
</dbReference>
<evidence type="ECO:0000256" key="3">
    <source>
        <dbReference type="ARBA" id="ARBA00023125"/>
    </source>
</evidence>
<dbReference type="InterPro" id="IPR052207">
    <property type="entry name" value="Max-like/E-box_TFs"/>
</dbReference>
<dbReference type="Pfam" id="PF00010">
    <property type="entry name" value="HLH"/>
    <property type="match status" value="1"/>
</dbReference>
<keyword evidence="9" id="KW-1185">Reference proteome</keyword>
<sequence>MGDKDPSPFGYTFNRSFLDPDPASFDPNQSLLTDAENQSIADFFTNTNPFHLSDPHAFAPATDTKDSIDGFNDWSSFVTPATVHGVSTTIPDQSQLHNNFFNDTSFAQPPLHANHYGTTHDDLQAAETLFNNSQQNPYSNNRSHSFHGAPSSSRNLSTQSAPAFDQNGKPLVITPHGLINEQLAALLPKYGEEGTIDAQLAAQWATSDARQRHESEYGEILRGPSLKRSYTFGTDDSFNNPTGFSAAHGQETTEQVTERLLRDLRHAQPLTRTTSVDAKNISPTGHIHLTSALPDSASDEEQSEVATSDEDEDDRPSKKRRKSSHGKSGSQKRARNSKVRKGSSVEENGKKKRNSAAQKAQRENLTEEQKRNNHILSEQKRRNLIKRGFDELHDLVPEIRNGGLSKSSVLTEAANFLEKLIEENIAFRQLTGG</sequence>
<dbReference type="PANTHER" id="PTHR15741:SF27">
    <property type="entry name" value="TRANSCRIPTION FACTOR AP-4"/>
    <property type="match status" value="1"/>
</dbReference>
<evidence type="ECO:0000256" key="1">
    <source>
        <dbReference type="ARBA" id="ARBA00004123"/>
    </source>
</evidence>
<comment type="caution">
    <text evidence="8">The sequence shown here is derived from an EMBL/GenBank/DDBJ whole genome shotgun (WGS) entry which is preliminary data.</text>
</comment>
<feature type="compositionally biased region" description="Basic residues" evidence="6">
    <location>
        <begin position="317"/>
        <end position="341"/>
    </location>
</feature>
<keyword evidence="5" id="KW-0539">Nucleus</keyword>
<dbReference type="EMBL" id="ML978225">
    <property type="protein sequence ID" value="KAF2027557.1"/>
    <property type="molecule type" value="Genomic_DNA"/>
</dbReference>
<name>A0A9P4LKF0_9PLEO</name>
<dbReference type="InterPro" id="IPR036638">
    <property type="entry name" value="HLH_DNA-bd_sf"/>
</dbReference>
<evidence type="ECO:0000259" key="7">
    <source>
        <dbReference type="PROSITE" id="PS50888"/>
    </source>
</evidence>
<dbReference type="Gene3D" id="4.10.280.10">
    <property type="entry name" value="Helix-loop-helix DNA-binding domain"/>
    <property type="match status" value="1"/>
</dbReference>
<dbReference type="GO" id="GO:0000981">
    <property type="term" value="F:DNA-binding transcription factor activity, RNA polymerase II-specific"/>
    <property type="evidence" value="ECO:0007669"/>
    <property type="project" value="TreeGrafter"/>
</dbReference>
<protein>
    <recommendedName>
        <fullName evidence="7">BHLH domain-containing protein</fullName>
    </recommendedName>
</protein>
<gene>
    <name evidence="8" type="ORF">EK21DRAFT_91470</name>
</gene>
<feature type="compositionally biased region" description="Polar residues" evidence="6">
    <location>
        <begin position="150"/>
        <end position="161"/>
    </location>
</feature>
<dbReference type="OrthoDB" id="5778525at2759"/>
<dbReference type="GO" id="GO:0046983">
    <property type="term" value="F:protein dimerization activity"/>
    <property type="evidence" value="ECO:0007669"/>
    <property type="project" value="InterPro"/>
</dbReference>
<keyword evidence="4" id="KW-0804">Transcription</keyword>
<feature type="compositionally biased region" description="Acidic residues" evidence="6">
    <location>
        <begin position="297"/>
        <end position="314"/>
    </location>
</feature>
<evidence type="ECO:0000313" key="8">
    <source>
        <dbReference type="EMBL" id="KAF2027557.1"/>
    </source>
</evidence>